<sequence>MLARTSCRLSKTMARNISNSAAARVQHHVPTTSSSSGSNGPQVSQTEKAWCDVYGVDYEKQIHEALQETPAVPESSSKAVDYPTATPKGLAQAQHKVDIWNVVFGTSGAT</sequence>
<comment type="caution">
    <text evidence="2">The sequence shown here is derived from an EMBL/GenBank/DDBJ whole genome shotgun (WGS) entry which is preliminary data.</text>
</comment>
<feature type="region of interest" description="Disordered" evidence="1">
    <location>
        <begin position="18"/>
        <end position="44"/>
    </location>
</feature>
<proteinExistence type="predicted"/>
<evidence type="ECO:0000313" key="3">
    <source>
        <dbReference type="Proteomes" id="UP001162031"/>
    </source>
</evidence>
<dbReference type="AlphaFoldDB" id="A0AAV0UWA5"/>
<keyword evidence="3" id="KW-1185">Reference proteome</keyword>
<protein>
    <submittedName>
        <fullName evidence="2">Uncharacterized protein</fullName>
    </submittedName>
</protein>
<dbReference type="EMBL" id="CANTFL010001448">
    <property type="protein sequence ID" value="CAI5741230.1"/>
    <property type="molecule type" value="Genomic_DNA"/>
</dbReference>
<accession>A0AAV0UWA5</accession>
<reference evidence="2" key="1">
    <citation type="submission" date="2022-12" db="EMBL/GenBank/DDBJ databases">
        <authorList>
            <person name="Webb A."/>
        </authorList>
    </citation>
    <scope>NUCLEOTIDE SEQUENCE</scope>
    <source>
        <strain evidence="2">Hp1</strain>
    </source>
</reference>
<dbReference type="Proteomes" id="UP001162031">
    <property type="component" value="Unassembled WGS sequence"/>
</dbReference>
<evidence type="ECO:0000313" key="2">
    <source>
        <dbReference type="EMBL" id="CAI5741230.1"/>
    </source>
</evidence>
<feature type="compositionally biased region" description="Low complexity" evidence="1">
    <location>
        <begin position="28"/>
        <end position="44"/>
    </location>
</feature>
<evidence type="ECO:0000256" key="1">
    <source>
        <dbReference type="SAM" id="MobiDB-lite"/>
    </source>
</evidence>
<name>A0AAV0UWA5_HYABA</name>
<gene>
    <name evidence="2" type="ORF">HBR001_LOCUS8410</name>
</gene>
<organism evidence="2 3">
    <name type="scientific">Hyaloperonospora brassicae</name>
    <name type="common">Brassica downy mildew</name>
    <name type="synonym">Peronospora brassicae</name>
    <dbReference type="NCBI Taxonomy" id="162125"/>
    <lineage>
        <taxon>Eukaryota</taxon>
        <taxon>Sar</taxon>
        <taxon>Stramenopiles</taxon>
        <taxon>Oomycota</taxon>
        <taxon>Peronosporomycetes</taxon>
        <taxon>Peronosporales</taxon>
        <taxon>Peronosporaceae</taxon>
        <taxon>Hyaloperonospora</taxon>
    </lineage>
</organism>